<proteinExistence type="inferred from homology"/>
<dbReference type="Proteomes" id="UP000693970">
    <property type="component" value="Unassembled WGS sequence"/>
</dbReference>
<dbReference type="GO" id="GO:0005886">
    <property type="term" value="C:plasma membrane"/>
    <property type="evidence" value="ECO:0007669"/>
    <property type="project" value="TreeGrafter"/>
</dbReference>
<dbReference type="GO" id="GO:0005227">
    <property type="term" value="F:calcium-activated cation channel activity"/>
    <property type="evidence" value="ECO:0007669"/>
    <property type="project" value="InterPro"/>
</dbReference>
<feature type="transmembrane region" description="Helical" evidence="8">
    <location>
        <begin position="927"/>
        <end position="948"/>
    </location>
</feature>
<evidence type="ECO:0000256" key="8">
    <source>
        <dbReference type="SAM" id="Phobius"/>
    </source>
</evidence>
<evidence type="ECO:0000256" key="4">
    <source>
        <dbReference type="ARBA" id="ARBA00022692"/>
    </source>
</evidence>
<evidence type="ECO:0000259" key="9">
    <source>
        <dbReference type="Pfam" id="PF02714"/>
    </source>
</evidence>
<evidence type="ECO:0000256" key="7">
    <source>
        <dbReference type="SAM" id="MobiDB-lite"/>
    </source>
</evidence>
<dbReference type="EMBL" id="JAGRRH010000014">
    <property type="protein sequence ID" value="KAG7359065.1"/>
    <property type="molecule type" value="Genomic_DNA"/>
</dbReference>
<comment type="subcellular location">
    <subcellularLocation>
        <location evidence="1">Membrane</location>
        <topology evidence="1">Multi-pass membrane protein</topology>
    </subcellularLocation>
</comment>
<dbReference type="PANTHER" id="PTHR13018">
    <property type="entry name" value="PROBABLE MEMBRANE PROTEIN DUF221-RELATED"/>
    <property type="match status" value="1"/>
</dbReference>
<protein>
    <recommendedName>
        <fullName evidence="13">CSC1/OSCA1-like 7TM region domain-containing protein</fullName>
    </recommendedName>
</protein>
<dbReference type="InterPro" id="IPR045122">
    <property type="entry name" value="Csc1-like"/>
</dbReference>
<feature type="compositionally biased region" description="Basic and acidic residues" evidence="7">
    <location>
        <begin position="531"/>
        <end position="541"/>
    </location>
</feature>
<feature type="domain" description="CSC1/OSCA1-like N-terminal transmembrane" evidence="10">
    <location>
        <begin position="95"/>
        <end position="226"/>
    </location>
</feature>
<keyword evidence="4 8" id="KW-0812">Transmembrane</keyword>
<evidence type="ECO:0000259" key="10">
    <source>
        <dbReference type="Pfam" id="PF13967"/>
    </source>
</evidence>
<keyword evidence="12" id="KW-1185">Reference proteome</keyword>
<feature type="domain" description="CSC1/OSCA1-like 7TM region" evidence="9">
    <location>
        <begin position="880"/>
        <end position="1151"/>
    </location>
</feature>
<gene>
    <name evidence="11" type="ORF">IV203_015654</name>
</gene>
<comment type="similarity">
    <text evidence="2">Belongs to the CSC1 (TC 1.A.17) family.</text>
</comment>
<feature type="transmembrane region" description="Helical" evidence="8">
    <location>
        <begin position="112"/>
        <end position="129"/>
    </location>
</feature>
<feature type="compositionally biased region" description="Basic and acidic residues" evidence="7">
    <location>
        <begin position="467"/>
        <end position="482"/>
    </location>
</feature>
<keyword evidence="3" id="KW-0813">Transport</keyword>
<feature type="region of interest" description="Disordered" evidence="7">
    <location>
        <begin position="720"/>
        <end position="748"/>
    </location>
</feature>
<evidence type="ECO:0000313" key="11">
    <source>
        <dbReference type="EMBL" id="KAG7359065.1"/>
    </source>
</evidence>
<sequence>MSTLSQVFANVVAGTFTTSIALILFGSAVRFGWNSNLTPRAWSRPKAILKNCLDGPFYGISWITWAMRQQYSDLLAGIPGTGTRKDGWSGPTLKANLDAVIQIRVQVLQFKVSVVATVLMVVLLLPLYYTTACDPLMLGLQTCLNQMNLTDFEQLTIANVPPYSFSPLLNGTTAIQINGSSVVLMDGRDNPLIGRVWIPGLSSRYVAPVFAMIIITIFTCYLLWYEWVECLALRRVYYLESEYFLERMEELDSLKMNEDPEDPFQENRPPFLPHPEMRETIPNVSLNSVLFQLPYSLKEYRGRNGEEGGKSLLERQLDATVNFFDRCIPNQPGFTSSVVAVTIVPDAKLVKGAWMKWYNCGKKLRRLRYIMHVLEKRKKMQVDGVLGIHDYVDTALKAPKQVVNATSKATGQVVKATGKVMAQATDRLCGTAVSNESNGQHSDDSAKIANEQPIEIDPKESMMVGESEIRDKDEKHEKDHATEALLTINDGDGKSSAPHDRSKKNSVGENGNWFGRLATTFGQGRNQGSNRESEPDLHTKNVESSVHCEAGNEPGFQISTTSSQFESGAFFDANSSKIETEISKSPSRKSAEEHFEYHNFDPEEFAKWIGYTEETTCDEILESLGVEQLTVYTREMSQSASNPCVNGCNEEALAFWSIEELEDQLQDAWDDVREANAELLRVRADIFRKENKILRKSEVENDVEGGVEEQNVKNILSSIVEDGDPNSHPLNVESGFSSHSSSERSSLRQRAVPSAHLKYKMAQSLVNQMNNMSSTIATKRKKDARCCKKTNFVCFTHGDPPKVTKVLDHPSFAIVTFTSRQAAIAARQCLADGKGIDRWDQVDAIPIPPLADAPPCDIFFCRGCCRPVTLTINPKERKAREIFVWTFYFFFCCLYAIPLALTSAVLNPDYLAAAFPDSPALHNPNGIFYRLLAGISSGMLYSLFFSVLPQIFKYLAFMLGSASTVAKGEDNALRFYWYFMLVTAFTGSTLATMLLDGLMTGNVGSQFKTALTSIARTIPTSQAPVWMNWIVTRTFITLPLNYLFQLMTFVYGSIRFKWLNRVMRGGGPGGPPPYRINVDSGVVFMCITSIAPAAPLIAPFATLYYMIFIPMLRWLHIFVYRPKYDAGGARFPIYHEQIISSLILGQILTAASLLLKQGIVAGFTVFALIFPTLFFSVWTKEQFYRSYMDAGLLQTSQLDGWGVGKTIEGREKYRRWLVDCHKASYVPICLSGGEDFLTSQPAVAVPTNRDLAEYAHEKEEEDTFIDAQMGTIPSSSRPKLKGWKQRSERLIRNSPQKGAVFDRYLES</sequence>
<evidence type="ECO:0000256" key="6">
    <source>
        <dbReference type="ARBA" id="ARBA00023136"/>
    </source>
</evidence>
<evidence type="ECO:0000256" key="1">
    <source>
        <dbReference type="ARBA" id="ARBA00004141"/>
    </source>
</evidence>
<name>A0A9K3PTC7_9STRA</name>
<evidence type="ECO:0000256" key="2">
    <source>
        <dbReference type="ARBA" id="ARBA00007779"/>
    </source>
</evidence>
<feature type="transmembrane region" description="Helical" evidence="8">
    <location>
        <begin position="1035"/>
        <end position="1054"/>
    </location>
</feature>
<evidence type="ECO:0008006" key="13">
    <source>
        <dbReference type="Google" id="ProtNLM"/>
    </source>
</evidence>
<dbReference type="OrthoDB" id="2150324at2759"/>
<feature type="transmembrane region" description="Helical" evidence="8">
    <location>
        <begin position="1103"/>
        <end position="1121"/>
    </location>
</feature>
<accession>A0A9K3PTC7</accession>
<feature type="transmembrane region" description="Helical" evidence="8">
    <location>
        <begin position="975"/>
        <end position="995"/>
    </location>
</feature>
<evidence type="ECO:0000256" key="3">
    <source>
        <dbReference type="ARBA" id="ARBA00022448"/>
    </source>
</evidence>
<reference evidence="11" key="2">
    <citation type="submission" date="2021-04" db="EMBL/GenBank/DDBJ databases">
        <authorList>
            <person name="Podell S."/>
        </authorList>
    </citation>
    <scope>NUCLEOTIDE SEQUENCE</scope>
    <source>
        <strain evidence="11">Hildebrandi</strain>
    </source>
</reference>
<feature type="region of interest" description="Disordered" evidence="7">
    <location>
        <begin position="432"/>
        <end position="543"/>
    </location>
</feature>
<keyword evidence="6 8" id="KW-0472">Membrane</keyword>
<feature type="compositionally biased region" description="Polar residues" evidence="7">
    <location>
        <begin position="520"/>
        <end position="530"/>
    </location>
</feature>
<feature type="compositionally biased region" description="Basic and acidic residues" evidence="7">
    <location>
        <begin position="491"/>
        <end position="500"/>
    </location>
</feature>
<comment type="caution">
    <text evidence="11">The sequence shown here is derived from an EMBL/GenBank/DDBJ whole genome shotgun (WGS) entry which is preliminary data.</text>
</comment>
<dbReference type="Pfam" id="PF02714">
    <property type="entry name" value="RSN1_7TM"/>
    <property type="match status" value="1"/>
</dbReference>
<dbReference type="InterPro" id="IPR003864">
    <property type="entry name" value="CSC1/OSCA1-like_7TM"/>
</dbReference>
<dbReference type="InterPro" id="IPR032880">
    <property type="entry name" value="CSC1/OSCA1-like_N"/>
</dbReference>
<feature type="transmembrane region" description="Helical" evidence="8">
    <location>
        <begin position="12"/>
        <end position="33"/>
    </location>
</feature>
<evidence type="ECO:0000256" key="5">
    <source>
        <dbReference type="ARBA" id="ARBA00022989"/>
    </source>
</evidence>
<feature type="transmembrane region" description="Helical" evidence="8">
    <location>
        <begin position="205"/>
        <end position="225"/>
    </location>
</feature>
<evidence type="ECO:0000313" key="12">
    <source>
        <dbReference type="Proteomes" id="UP000693970"/>
    </source>
</evidence>
<feature type="transmembrane region" description="Helical" evidence="8">
    <location>
        <begin position="882"/>
        <end position="907"/>
    </location>
</feature>
<reference evidence="11" key="1">
    <citation type="journal article" date="2021" name="Sci. Rep.">
        <title>Diploid genomic architecture of Nitzschia inconspicua, an elite biomass production diatom.</title>
        <authorList>
            <person name="Oliver A."/>
            <person name="Podell S."/>
            <person name="Pinowska A."/>
            <person name="Traller J.C."/>
            <person name="Smith S.R."/>
            <person name="McClure R."/>
            <person name="Beliaev A."/>
            <person name="Bohutskyi P."/>
            <person name="Hill E.A."/>
            <person name="Rabines A."/>
            <person name="Zheng H."/>
            <person name="Allen L.Z."/>
            <person name="Kuo A."/>
            <person name="Grigoriev I.V."/>
            <person name="Allen A.E."/>
            <person name="Hazlebeck D."/>
            <person name="Allen E.E."/>
        </authorList>
    </citation>
    <scope>NUCLEOTIDE SEQUENCE</scope>
    <source>
        <strain evidence="11">Hildebrandi</strain>
    </source>
</reference>
<dbReference type="PANTHER" id="PTHR13018:SF5">
    <property type="entry name" value="RE44586P"/>
    <property type="match status" value="1"/>
</dbReference>
<feature type="transmembrane region" description="Helical" evidence="8">
    <location>
        <begin position="1159"/>
        <end position="1178"/>
    </location>
</feature>
<keyword evidence="5 8" id="KW-1133">Transmembrane helix</keyword>
<organism evidence="11 12">
    <name type="scientific">Nitzschia inconspicua</name>
    <dbReference type="NCBI Taxonomy" id="303405"/>
    <lineage>
        <taxon>Eukaryota</taxon>
        <taxon>Sar</taxon>
        <taxon>Stramenopiles</taxon>
        <taxon>Ochrophyta</taxon>
        <taxon>Bacillariophyta</taxon>
        <taxon>Bacillariophyceae</taxon>
        <taxon>Bacillariophycidae</taxon>
        <taxon>Bacillariales</taxon>
        <taxon>Bacillariaceae</taxon>
        <taxon>Nitzschia</taxon>
    </lineage>
</organism>
<dbReference type="Pfam" id="PF13967">
    <property type="entry name" value="RSN1_TM"/>
    <property type="match status" value="1"/>
</dbReference>